<dbReference type="InterPro" id="IPR036388">
    <property type="entry name" value="WH-like_DNA-bd_sf"/>
</dbReference>
<evidence type="ECO:0000259" key="5">
    <source>
        <dbReference type="PROSITE" id="PS50987"/>
    </source>
</evidence>
<dbReference type="SMART" id="SM00418">
    <property type="entry name" value="HTH_ARSR"/>
    <property type="match status" value="1"/>
</dbReference>
<gene>
    <name evidence="6" type="ORF">SPV1_11206</name>
</gene>
<reference evidence="6 7" key="1">
    <citation type="submission" date="2006-09" db="EMBL/GenBank/DDBJ databases">
        <authorList>
            <person name="Emerson D."/>
            <person name="Ferriera S."/>
            <person name="Johnson J."/>
            <person name="Kravitz S."/>
            <person name="Halpern A."/>
            <person name="Remington K."/>
            <person name="Beeson K."/>
            <person name="Tran B."/>
            <person name="Rogers Y.-H."/>
            <person name="Friedman R."/>
            <person name="Venter J.C."/>
        </authorList>
    </citation>
    <scope>NUCLEOTIDE SEQUENCE [LARGE SCALE GENOMIC DNA]</scope>
    <source>
        <strain evidence="6 7">PV-1</strain>
    </source>
</reference>
<dbReference type="eggNOG" id="COG0640">
    <property type="taxonomic scope" value="Bacteria"/>
</dbReference>
<organism evidence="6 7">
    <name type="scientific">Mariprofundus ferrooxydans PV-1</name>
    <dbReference type="NCBI Taxonomy" id="314345"/>
    <lineage>
        <taxon>Bacteria</taxon>
        <taxon>Pseudomonadati</taxon>
        <taxon>Pseudomonadota</taxon>
        <taxon>Candidatius Mariprofundia</taxon>
        <taxon>Mariprofundales</taxon>
        <taxon>Mariprofundaceae</taxon>
        <taxon>Mariprofundus</taxon>
    </lineage>
</organism>
<keyword evidence="3" id="KW-0238">DNA-binding</keyword>
<name>Q0F195_9PROT</name>
<keyword evidence="1" id="KW-0059">Arsenical resistance</keyword>
<evidence type="ECO:0000313" key="7">
    <source>
        <dbReference type="Proteomes" id="UP000005297"/>
    </source>
</evidence>
<dbReference type="OrthoDB" id="9793058at2"/>
<dbReference type="InterPro" id="IPR036390">
    <property type="entry name" value="WH_DNA-bd_sf"/>
</dbReference>
<evidence type="ECO:0000256" key="2">
    <source>
        <dbReference type="ARBA" id="ARBA00023015"/>
    </source>
</evidence>
<dbReference type="EMBL" id="AATS01000003">
    <property type="protein sequence ID" value="EAU55296.1"/>
    <property type="molecule type" value="Genomic_DNA"/>
</dbReference>
<evidence type="ECO:0000256" key="1">
    <source>
        <dbReference type="ARBA" id="ARBA00022849"/>
    </source>
</evidence>
<dbReference type="PRINTS" id="PR00778">
    <property type="entry name" value="HTHARSR"/>
</dbReference>
<keyword evidence="7" id="KW-1185">Reference proteome</keyword>
<dbReference type="SUPFAM" id="SSF46785">
    <property type="entry name" value="Winged helix' DNA-binding domain"/>
    <property type="match status" value="1"/>
</dbReference>
<dbReference type="PANTHER" id="PTHR33154:SF18">
    <property type="entry name" value="ARSENICAL RESISTANCE OPERON REPRESSOR"/>
    <property type="match status" value="1"/>
</dbReference>
<dbReference type="Pfam" id="PF01022">
    <property type="entry name" value="HTH_5"/>
    <property type="match status" value="1"/>
</dbReference>
<evidence type="ECO:0000256" key="3">
    <source>
        <dbReference type="ARBA" id="ARBA00023125"/>
    </source>
</evidence>
<dbReference type="STRING" id="314344.AL013_09210"/>
<dbReference type="GO" id="GO:0003700">
    <property type="term" value="F:DNA-binding transcription factor activity"/>
    <property type="evidence" value="ECO:0007669"/>
    <property type="project" value="InterPro"/>
</dbReference>
<dbReference type="HOGENOM" id="CLU_097806_3_1_0"/>
<dbReference type="InParanoid" id="Q0F195"/>
<evidence type="ECO:0000313" key="6">
    <source>
        <dbReference type="EMBL" id="EAU55296.1"/>
    </source>
</evidence>
<dbReference type="PROSITE" id="PS50987">
    <property type="entry name" value="HTH_ARSR_2"/>
    <property type="match status" value="1"/>
</dbReference>
<dbReference type="FunCoup" id="Q0F195">
    <property type="interactions" value="226"/>
</dbReference>
<dbReference type="InterPro" id="IPR011991">
    <property type="entry name" value="ArsR-like_HTH"/>
</dbReference>
<keyword evidence="2" id="KW-0805">Transcription regulation</keyword>
<dbReference type="CDD" id="cd00090">
    <property type="entry name" value="HTH_ARSR"/>
    <property type="match status" value="1"/>
</dbReference>
<feature type="domain" description="HTH arsR-type" evidence="5">
    <location>
        <begin position="1"/>
        <end position="94"/>
    </location>
</feature>
<dbReference type="NCBIfam" id="NF033788">
    <property type="entry name" value="HTH_metalloreg"/>
    <property type="match status" value="1"/>
</dbReference>
<dbReference type="InterPro" id="IPR051081">
    <property type="entry name" value="HTH_MetalResp_TranReg"/>
</dbReference>
<accession>Q0F195</accession>
<dbReference type="Proteomes" id="UP000005297">
    <property type="component" value="Unassembled WGS sequence"/>
</dbReference>
<sequence length="119" mass="12939">MREAGSIVAMFKALGDPVRLRLFALITHHDELCVCHLTEALSLPQSTVSRQLGLLRHAGLVQARRDGKWIYYRAGENALPSLQAAIDACAPSALLAEDRNRLHQVLAPESASHCNTGDA</sequence>
<proteinExistence type="predicted"/>
<protein>
    <submittedName>
        <fullName evidence="6">Regulatory protein, ArsR</fullName>
    </submittedName>
</protein>
<comment type="caution">
    <text evidence="6">The sequence shown here is derived from an EMBL/GenBank/DDBJ whole genome shotgun (WGS) entry which is preliminary data.</text>
</comment>
<dbReference type="RefSeq" id="WP_009849759.1">
    <property type="nucleotide sequence ID" value="NZ_DS022294.1"/>
</dbReference>
<dbReference type="AlphaFoldDB" id="Q0F195"/>
<dbReference type="PANTHER" id="PTHR33154">
    <property type="entry name" value="TRANSCRIPTIONAL REGULATOR, ARSR FAMILY"/>
    <property type="match status" value="1"/>
</dbReference>
<keyword evidence="4" id="KW-0804">Transcription</keyword>
<dbReference type="GO" id="GO:0003677">
    <property type="term" value="F:DNA binding"/>
    <property type="evidence" value="ECO:0007669"/>
    <property type="project" value="UniProtKB-KW"/>
</dbReference>
<evidence type="ECO:0000256" key="4">
    <source>
        <dbReference type="ARBA" id="ARBA00023163"/>
    </source>
</evidence>
<dbReference type="InterPro" id="IPR001845">
    <property type="entry name" value="HTH_ArsR_DNA-bd_dom"/>
</dbReference>
<dbReference type="Gene3D" id="1.10.10.10">
    <property type="entry name" value="Winged helix-like DNA-binding domain superfamily/Winged helix DNA-binding domain"/>
    <property type="match status" value="1"/>
</dbReference>
<dbReference type="GO" id="GO:0046685">
    <property type="term" value="P:response to arsenic-containing substance"/>
    <property type="evidence" value="ECO:0007669"/>
    <property type="project" value="UniProtKB-KW"/>
</dbReference>